<protein>
    <submittedName>
        <fullName evidence="2">Uncharacterized protein</fullName>
    </submittedName>
</protein>
<organism evidence="2 3">
    <name type="scientific">Emergomyces pasteurianus Ep9510</name>
    <dbReference type="NCBI Taxonomy" id="1447872"/>
    <lineage>
        <taxon>Eukaryota</taxon>
        <taxon>Fungi</taxon>
        <taxon>Dikarya</taxon>
        <taxon>Ascomycota</taxon>
        <taxon>Pezizomycotina</taxon>
        <taxon>Eurotiomycetes</taxon>
        <taxon>Eurotiomycetidae</taxon>
        <taxon>Onygenales</taxon>
        <taxon>Ajellomycetaceae</taxon>
        <taxon>Emergomyces</taxon>
    </lineage>
</organism>
<keyword evidence="3" id="KW-1185">Reference proteome</keyword>
<evidence type="ECO:0000313" key="2">
    <source>
        <dbReference type="EMBL" id="OJD19124.1"/>
    </source>
</evidence>
<accession>A0A1J9QTC2</accession>
<evidence type="ECO:0000256" key="1">
    <source>
        <dbReference type="SAM" id="MobiDB-lite"/>
    </source>
</evidence>
<proteinExistence type="predicted"/>
<comment type="caution">
    <text evidence="2">The sequence shown here is derived from an EMBL/GenBank/DDBJ whole genome shotgun (WGS) entry which is preliminary data.</text>
</comment>
<dbReference type="Proteomes" id="UP000182235">
    <property type="component" value="Unassembled WGS sequence"/>
</dbReference>
<reference evidence="2 3" key="1">
    <citation type="submission" date="2015-07" db="EMBL/GenBank/DDBJ databases">
        <title>Emmonsia species relationships and genome sequence.</title>
        <authorList>
            <consortium name="The Broad Institute Genomics Platform"/>
            <person name="Cuomo C.A."/>
            <person name="Munoz J.F."/>
            <person name="Imamovic A."/>
            <person name="Priest M.E."/>
            <person name="Young S."/>
            <person name="Clay O.K."/>
            <person name="McEwen J.G."/>
        </authorList>
    </citation>
    <scope>NUCLEOTIDE SEQUENCE [LARGE SCALE GENOMIC DNA]</scope>
    <source>
        <strain evidence="2 3">UAMH 9510</strain>
    </source>
</reference>
<gene>
    <name evidence="2" type="ORF">AJ78_00910</name>
</gene>
<sequence length="72" mass="8155">MTNLLHQAVPADSQRLVQQRPQRSPMRGILVSTQPFAEIHKQDEIHAPPPAMFWEVNVGEFKIVLKNLSLVA</sequence>
<dbReference type="VEuPathDB" id="FungiDB:AJ78_00910"/>
<dbReference type="AlphaFoldDB" id="A0A1J9QTC2"/>
<evidence type="ECO:0000313" key="3">
    <source>
        <dbReference type="Proteomes" id="UP000182235"/>
    </source>
</evidence>
<feature type="region of interest" description="Disordered" evidence="1">
    <location>
        <begin position="1"/>
        <end position="24"/>
    </location>
</feature>
<name>A0A1J9QTC2_9EURO</name>
<dbReference type="EMBL" id="LGRN01000017">
    <property type="protein sequence ID" value="OJD19124.1"/>
    <property type="molecule type" value="Genomic_DNA"/>
</dbReference>